<dbReference type="SUPFAM" id="SSF81296">
    <property type="entry name" value="E set domains"/>
    <property type="match status" value="2"/>
</dbReference>
<dbReference type="OrthoDB" id="103335at2"/>
<keyword evidence="2" id="KW-1185">Reference proteome</keyword>
<evidence type="ECO:0008006" key="3">
    <source>
        <dbReference type="Google" id="ProtNLM"/>
    </source>
</evidence>
<evidence type="ECO:0000313" key="1">
    <source>
        <dbReference type="EMBL" id="TNJ47127.1"/>
    </source>
</evidence>
<proteinExistence type="predicted"/>
<dbReference type="RefSeq" id="WP_139694589.1">
    <property type="nucleotide sequence ID" value="NZ_CP074074.1"/>
</dbReference>
<organism evidence="1 2">
    <name type="scientific">Allotamlana fucoidanivorans</name>
    <dbReference type="NCBI Taxonomy" id="2583814"/>
    <lineage>
        <taxon>Bacteria</taxon>
        <taxon>Pseudomonadati</taxon>
        <taxon>Bacteroidota</taxon>
        <taxon>Flavobacteriia</taxon>
        <taxon>Flavobacteriales</taxon>
        <taxon>Flavobacteriaceae</taxon>
        <taxon>Allotamlana</taxon>
    </lineage>
</organism>
<reference evidence="1 2" key="1">
    <citation type="submission" date="2019-05" db="EMBL/GenBank/DDBJ databases">
        <title>Tamlana fucoidanivorans sp. nov., isolated from the surface of algae collected from Fujian province in China.</title>
        <authorList>
            <person name="Li J."/>
        </authorList>
    </citation>
    <scope>NUCLEOTIDE SEQUENCE [LARGE SCALE GENOMIC DNA]</scope>
    <source>
        <strain evidence="1 2">CW2-9</strain>
    </source>
</reference>
<dbReference type="Gene3D" id="2.60.40.10">
    <property type="entry name" value="Immunoglobulins"/>
    <property type="match status" value="2"/>
</dbReference>
<comment type="caution">
    <text evidence="1">The sequence shown here is derived from an EMBL/GenBank/DDBJ whole genome shotgun (WGS) entry which is preliminary data.</text>
</comment>
<name>A0A5C4ST04_9FLAO</name>
<dbReference type="PROSITE" id="PS51257">
    <property type="entry name" value="PROKAR_LIPOPROTEIN"/>
    <property type="match status" value="1"/>
</dbReference>
<sequence>MKTYLIKYNIYLFLIIILSCDSSSTENIFPSVVVTNSESLSQGGVTLTADFQNFSEGDILGFYVDSKEYLIPNPKEGQNTVQILSGLYQDKKYSFYAFIKTSEGGFFASRTQEFYALSGSFIPKINTITPAIGYIGDLIEINFSEKIIGVKKEDFNIKLHTKDAEIIDVIDDQTIVCRVPKFLSRHEYYRYTWAKMSITYLEKVVPCNYEFNIKAPIIDSVSPKLIDWGDEIIIKGDFYKEGYPPDFLTVNINDIPATKITKISPNEVSLEVSIHMFVNNPKILLASNGRGVFETNTFRYYPPEIISFQQGGIGDEIEIIGKYFWPASYVNEVYFDDYKAEIITGESTKLVVKIPEGIYIDNKALLKVRTTDELVSEAKEFNFQL</sequence>
<dbReference type="Proteomes" id="UP000308713">
    <property type="component" value="Unassembled WGS sequence"/>
</dbReference>
<gene>
    <name evidence="1" type="ORF">FGF67_00985</name>
</gene>
<evidence type="ECO:0000313" key="2">
    <source>
        <dbReference type="Proteomes" id="UP000308713"/>
    </source>
</evidence>
<accession>A0A5C4ST04</accession>
<dbReference type="AlphaFoldDB" id="A0A5C4ST04"/>
<dbReference type="EMBL" id="VDCS01000001">
    <property type="protein sequence ID" value="TNJ47127.1"/>
    <property type="molecule type" value="Genomic_DNA"/>
</dbReference>
<dbReference type="InterPro" id="IPR014756">
    <property type="entry name" value="Ig_E-set"/>
</dbReference>
<dbReference type="InterPro" id="IPR013783">
    <property type="entry name" value="Ig-like_fold"/>
</dbReference>
<protein>
    <recommendedName>
        <fullName evidence="3">IPT/TIG domain-containing protein</fullName>
    </recommendedName>
</protein>